<evidence type="ECO:0000313" key="1">
    <source>
        <dbReference type="EMBL" id="QHT05579.1"/>
    </source>
</evidence>
<name>A0A6C0CPD3_9ZZZZ</name>
<protein>
    <submittedName>
        <fullName evidence="1">Uncharacterized protein</fullName>
    </submittedName>
</protein>
<dbReference type="EMBL" id="MN739457">
    <property type="protein sequence ID" value="QHT05579.1"/>
    <property type="molecule type" value="Genomic_DNA"/>
</dbReference>
<accession>A0A6C0CPD3</accession>
<proteinExistence type="predicted"/>
<dbReference type="AlphaFoldDB" id="A0A6C0CPD3"/>
<reference evidence="1" key="1">
    <citation type="journal article" date="2020" name="Nature">
        <title>Giant virus diversity and host interactions through global metagenomics.</title>
        <authorList>
            <person name="Schulz F."/>
            <person name="Roux S."/>
            <person name="Paez-Espino D."/>
            <person name="Jungbluth S."/>
            <person name="Walsh D.A."/>
            <person name="Denef V.J."/>
            <person name="McMahon K.D."/>
            <person name="Konstantinidis K.T."/>
            <person name="Eloe-Fadrosh E.A."/>
            <person name="Kyrpides N.C."/>
            <person name="Woyke T."/>
        </authorList>
    </citation>
    <scope>NUCLEOTIDE SEQUENCE</scope>
    <source>
        <strain evidence="1">GVMAG-M-3300021389-45</strain>
    </source>
</reference>
<organism evidence="1">
    <name type="scientific">viral metagenome</name>
    <dbReference type="NCBI Taxonomy" id="1070528"/>
    <lineage>
        <taxon>unclassified sequences</taxon>
        <taxon>metagenomes</taxon>
        <taxon>organismal metagenomes</taxon>
    </lineage>
</organism>
<sequence>MIVVLLLVVIICIITLSSRKENFNCSGYKKPVGPITFDDAGMDMKKYKEQEEAIDITPDLMEKMILATNKYIKEKTDMCTYIIETTRIKKFKSLASSHVLYKCMFMVAKQEGFSFGFSITAEIIVNGDDVIVHAVQSKPIDINPPTNVSPYLNDVPVMEHVPFNEIRKSELESIKY</sequence>